<name>A0AAW8ECD8_VARPD</name>
<proteinExistence type="predicted"/>
<sequence>MKIYSLPKYEAMNFSRRKTPLADFPKRVKGQLWGDFRHKQGVIHRADASRNVVPFGATAQKHSCAQWRGYDKSMSRKGKSAMSTDLRCPYLLLLI</sequence>
<dbReference type="EMBL" id="JAUSRV010000004">
    <property type="protein sequence ID" value="MDP9970448.1"/>
    <property type="molecule type" value="Genomic_DNA"/>
</dbReference>
<comment type="caution">
    <text evidence="1">The sequence shown here is derived from an EMBL/GenBank/DDBJ whole genome shotgun (WGS) entry which is preliminary data.</text>
</comment>
<dbReference type="Proteomes" id="UP001224845">
    <property type="component" value="Unassembled WGS sequence"/>
</dbReference>
<evidence type="ECO:0000313" key="1">
    <source>
        <dbReference type="EMBL" id="MDP9970448.1"/>
    </source>
</evidence>
<reference evidence="1" key="1">
    <citation type="submission" date="2023-07" db="EMBL/GenBank/DDBJ databases">
        <title>Sorghum-associated microbial communities from plants grown in Nebraska, USA.</title>
        <authorList>
            <person name="Schachtman D."/>
        </authorList>
    </citation>
    <scope>NUCLEOTIDE SEQUENCE</scope>
    <source>
        <strain evidence="1">DS3315</strain>
    </source>
</reference>
<protein>
    <submittedName>
        <fullName evidence="1">Uncharacterized protein</fullName>
    </submittedName>
</protein>
<dbReference type="AlphaFoldDB" id="A0AAW8ECD8"/>
<organism evidence="1 2">
    <name type="scientific">Variovorax paradoxus</name>
    <dbReference type="NCBI Taxonomy" id="34073"/>
    <lineage>
        <taxon>Bacteria</taxon>
        <taxon>Pseudomonadati</taxon>
        <taxon>Pseudomonadota</taxon>
        <taxon>Betaproteobacteria</taxon>
        <taxon>Burkholderiales</taxon>
        <taxon>Comamonadaceae</taxon>
        <taxon>Variovorax</taxon>
    </lineage>
</organism>
<gene>
    <name evidence="1" type="ORF">J2W39_001681</name>
</gene>
<evidence type="ECO:0000313" key="2">
    <source>
        <dbReference type="Proteomes" id="UP001224845"/>
    </source>
</evidence>
<accession>A0AAW8ECD8</accession>
<dbReference type="RefSeq" id="WP_307593205.1">
    <property type="nucleotide sequence ID" value="NZ_JAUSRV010000004.1"/>
</dbReference>